<dbReference type="SUPFAM" id="SSF50729">
    <property type="entry name" value="PH domain-like"/>
    <property type="match status" value="1"/>
</dbReference>
<evidence type="ECO:0000313" key="19">
    <source>
        <dbReference type="Proteomes" id="UP000695023"/>
    </source>
</evidence>
<dbReference type="InterPro" id="IPR011009">
    <property type="entry name" value="Kinase-like_dom_sf"/>
</dbReference>
<dbReference type="CDD" id="cd20971">
    <property type="entry name" value="IgI_1_Titin-A168_like"/>
    <property type="match status" value="1"/>
</dbReference>
<dbReference type="InterPro" id="IPR003598">
    <property type="entry name" value="Ig_sub2"/>
</dbReference>
<evidence type="ECO:0000256" key="11">
    <source>
        <dbReference type="ARBA" id="ARBA00023319"/>
    </source>
</evidence>
<feature type="domain" description="Ig-like" evidence="17">
    <location>
        <begin position="1979"/>
        <end position="2064"/>
    </location>
</feature>
<evidence type="ECO:0000256" key="4">
    <source>
        <dbReference type="ARBA" id="ARBA00022490"/>
    </source>
</evidence>
<dbReference type="CDD" id="cd00096">
    <property type="entry name" value="Ig"/>
    <property type="match status" value="8"/>
</dbReference>
<feature type="compositionally biased region" description="Basic and acidic residues" evidence="13">
    <location>
        <begin position="3403"/>
        <end position="3414"/>
    </location>
</feature>
<evidence type="ECO:0000256" key="13">
    <source>
        <dbReference type="SAM" id="MobiDB-lite"/>
    </source>
</evidence>
<dbReference type="Pfam" id="PF22697">
    <property type="entry name" value="SOS1_NGEF_PH"/>
    <property type="match status" value="1"/>
</dbReference>
<dbReference type="PROSITE" id="PS50096">
    <property type="entry name" value="IQ"/>
    <property type="match status" value="1"/>
</dbReference>
<feature type="region of interest" description="Disordered" evidence="13">
    <location>
        <begin position="3703"/>
        <end position="3731"/>
    </location>
</feature>
<keyword evidence="19" id="KW-1185">Reference proteome</keyword>
<dbReference type="Pfam" id="PF07679">
    <property type="entry name" value="I-set"/>
    <property type="match status" value="33"/>
</dbReference>
<evidence type="ECO:0000256" key="1">
    <source>
        <dbReference type="ARBA" id="ARBA00004123"/>
    </source>
</evidence>
<dbReference type="InterPro" id="IPR000219">
    <property type="entry name" value="DH_dom"/>
</dbReference>
<dbReference type="InterPro" id="IPR011993">
    <property type="entry name" value="PH-like_dom_sf"/>
</dbReference>
<dbReference type="FunFam" id="2.60.40.10:FF:000707">
    <property type="entry name" value="Obscurin, cytoskeletal calmodulin and titin-interacting RhoGEF"/>
    <property type="match status" value="8"/>
</dbReference>
<dbReference type="GO" id="GO:0005085">
    <property type="term" value="F:guanyl-nucleotide exchange factor activity"/>
    <property type="evidence" value="ECO:0007669"/>
    <property type="project" value="InterPro"/>
</dbReference>
<dbReference type="GO" id="GO:0005524">
    <property type="term" value="F:ATP binding"/>
    <property type="evidence" value="ECO:0007669"/>
    <property type="project" value="UniProtKB-UniRule"/>
</dbReference>
<feature type="compositionally biased region" description="Basic and acidic residues" evidence="13">
    <location>
        <begin position="3195"/>
        <end position="3219"/>
    </location>
</feature>
<dbReference type="InterPro" id="IPR017441">
    <property type="entry name" value="Protein_kinase_ATP_BS"/>
</dbReference>
<evidence type="ECO:0000259" key="18">
    <source>
        <dbReference type="PROSITE" id="PS50853"/>
    </source>
</evidence>
<evidence type="ECO:0000256" key="3">
    <source>
        <dbReference type="ARBA" id="ARBA00006692"/>
    </source>
</evidence>
<evidence type="ECO:0000256" key="9">
    <source>
        <dbReference type="ARBA" id="ARBA00023157"/>
    </source>
</evidence>
<dbReference type="Gene3D" id="3.30.200.20">
    <property type="entry name" value="Phosphorylase Kinase, domain 1"/>
    <property type="match status" value="1"/>
</dbReference>
<dbReference type="GO" id="GO:0004672">
    <property type="term" value="F:protein kinase activity"/>
    <property type="evidence" value="ECO:0007669"/>
    <property type="project" value="InterPro"/>
</dbReference>
<evidence type="ECO:0000256" key="2">
    <source>
        <dbReference type="ARBA" id="ARBA00004496"/>
    </source>
</evidence>
<dbReference type="PROSITE" id="PS50853">
    <property type="entry name" value="FN3"/>
    <property type="match status" value="1"/>
</dbReference>
<feature type="compositionally biased region" description="Basic and acidic residues" evidence="13">
    <location>
        <begin position="5531"/>
        <end position="5543"/>
    </location>
</feature>
<evidence type="ECO:0000259" key="14">
    <source>
        <dbReference type="PROSITE" id="PS50003"/>
    </source>
</evidence>
<dbReference type="Gene3D" id="1.10.510.10">
    <property type="entry name" value="Transferase(Phosphotransferase) domain 1"/>
    <property type="match status" value="2"/>
</dbReference>
<feature type="compositionally biased region" description="Low complexity" evidence="13">
    <location>
        <begin position="4987"/>
        <end position="4997"/>
    </location>
</feature>
<feature type="domain" description="Ig-like" evidence="17">
    <location>
        <begin position="729"/>
        <end position="813"/>
    </location>
</feature>
<feature type="compositionally biased region" description="Basic and acidic residues" evidence="13">
    <location>
        <begin position="3792"/>
        <end position="3806"/>
    </location>
</feature>
<feature type="domain" description="Ig-like" evidence="17">
    <location>
        <begin position="999"/>
        <end position="1081"/>
    </location>
</feature>
<dbReference type="SUPFAM" id="SSF56112">
    <property type="entry name" value="Protein kinase-like (PK-like)"/>
    <property type="match status" value="2"/>
</dbReference>
<evidence type="ECO:0000256" key="8">
    <source>
        <dbReference type="ARBA" id="ARBA00022840"/>
    </source>
</evidence>
<dbReference type="Pfam" id="PF00069">
    <property type="entry name" value="Pkinase"/>
    <property type="match status" value="2"/>
</dbReference>
<evidence type="ECO:0000256" key="10">
    <source>
        <dbReference type="ARBA" id="ARBA00023242"/>
    </source>
</evidence>
<feature type="domain" description="Fibronectin type-III" evidence="18">
    <location>
        <begin position="5566"/>
        <end position="5658"/>
    </location>
</feature>
<protein>
    <submittedName>
        <fullName evidence="20 21">Obscurin-like isoform X1</fullName>
    </submittedName>
</protein>
<dbReference type="SUPFAM" id="SSF48065">
    <property type="entry name" value="DBL homology domain (DH-domain)"/>
    <property type="match status" value="1"/>
</dbReference>
<dbReference type="InterPro" id="IPR013783">
    <property type="entry name" value="Ig-like_fold"/>
</dbReference>
<dbReference type="Proteomes" id="UP000695023">
    <property type="component" value="Unplaced"/>
</dbReference>
<accession>A0A9Y3RUJ9</accession>
<reference evidence="20 21" key="1">
    <citation type="submission" date="2025-04" db="UniProtKB">
        <authorList>
            <consortium name="RefSeq"/>
        </authorList>
    </citation>
    <scope>IDENTIFICATION</scope>
</reference>
<feature type="compositionally biased region" description="Basic and acidic residues" evidence="13">
    <location>
        <begin position="3361"/>
        <end position="3390"/>
    </location>
</feature>
<evidence type="ECO:0000259" key="15">
    <source>
        <dbReference type="PROSITE" id="PS50010"/>
    </source>
</evidence>
<feature type="compositionally biased region" description="Basic and acidic residues" evidence="13">
    <location>
        <begin position="5417"/>
        <end position="5429"/>
    </location>
</feature>
<feature type="compositionally biased region" description="Polar residues" evidence="13">
    <location>
        <begin position="3716"/>
        <end position="3727"/>
    </location>
</feature>
<dbReference type="SMART" id="SM00015">
    <property type="entry name" value="IQ"/>
    <property type="match status" value="1"/>
</dbReference>
<feature type="compositionally biased region" description="Basic and acidic residues" evidence="13">
    <location>
        <begin position="3149"/>
        <end position="3189"/>
    </location>
</feature>
<dbReference type="PROSITE" id="PS00108">
    <property type="entry name" value="PROTEIN_KINASE_ST"/>
    <property type="match status" value="2"/>
</dbReference>
<feature type="domain" description="DH" evidence="15">
    <location>
        <begin position="3952"/>
        <end position="4132"/>
    </location>
</feature>
<dbReference type="PROSITE" id="PS00107">
    <property type="entry name" value="PROTEIN_KINASE_ATP"/>
    <property type="match status" value="1"/>
</dbReference>
<dbReference type="InterPro" id="IPR008271">
    <property type="entry name" value="Ser/Thr_kinase_AS"/>
</dbReference>
<feature type="domain" description="Ig-like" evidence="17">
    <location>
        <begin position="2962"/>
        <end position="3045"/>
    </location>
</feature>
<dbReference type="PANTHER" id="PTHR35971:SF5">
    <property type="entry name" value="OBSCURIN LIKE CYTOSKELETAL ADAPTOR 1"/>
    <property type="match status" value="1"/>
</dbReference>
<dbReference type="CTD" id="445358"/>
<feature type="domain" description="Ig-like" evidence="17">
    <location>
        <begin position="1891"/>
        <end position="1975"/>
    </location>
</feature>
<feature type="region of interest" description="Disordered" evidence="13">
    <location>
        <begin position="5502"/>
        <end position="5547"/>
    </location>
</feature>
<dbReference type="PROSITE" id="PS50010">
    <property type="entry name" value="DH_2"/>
    <property type="match status" value="1"/>
</dbReference>
<dbReference type="FunFam" id="2.60.40.10:FF:000050">
    <property type="entry name" value="Titin isoform B"/>
    <property type="match status" value="4"/>
</dbReference>
<dbReference type="PROSITE" id="PS50011">
    <property type="entry name" value="PROTEIN_KINASE_DOM"/>
    <property type="match status" value="2"/>
</dbReference>
<dbReference type="PROSITE" id="PS50003">
    <property type="entry name" value="PH_DOMAIN"/>
    <property type="match status" value="1"/>
</dbReference>
<dbReference type="SUPFAM" id="SSF49265">
    <property type="entry name" value="Fibronectin type III"/>
    <property type="match status" value="1"/>
</dbReference>
<feature type="domain" description="Ig-like" evidence="17">
    <location>
        <begin position="1713"/>
        <end position="1795"/>
    </location>
</feature>
<organism evidence="19 21">
    <name type="scientific">Pundamilia nyererei</name>
    <dbReference type="NCBI Taxonomy" id="303518"/>
    <lineage>
        <taxon>Eukaryota</taxon>
        <taxon>Metazoa</taxon>
        <taxon>Chordata</taxon>
        <taxon>Craniata</taxon>
        <taxon>Vertebrata</taxon>
        <taxon>Euteleostomi</taxon>
        <taxon>Actinopterygii</taxon>
        <taxon>Neopterygii</taxon>
        <taxon>Teleostei</taxon>
        <taxon>Neoteleostei</taxon>
        <taxon>Acanthomorphata</taxon>
        <taxon>Ovalentaria</taxon>
        <taxon>Cichlomorphae</taxon>
        <taxon>Cichliformes</taxon>
        <taxon>Cichlidae</taxon>
        <taxon>African cichlids</taxon>
        <taxon>Pseudocrenilabrinae</taxon>
        <taxon>Haplochromini</taxon>
        <taxon>Pundamilia</taxon>
    </lineage>
</organism>
<feature type="domain" description="Ig-like" evidence="17">
    <location>
        <begin position="2606"/>
        <end position="2689"/>
    </location>
</feature>
<feature type="domain" description="Ig-like" evidence="17">
    <location>
        <begin position="1443"/>
        <end position="1530"/>
    </location>
</feature>
<evidence type="ECO:0000259" key="17">
    <source>
        <dbReference type="PROSITE" id="PS50835"/>
    </source>
</evidence>
<dbReference type="Gene3D" id="2.30.29.30">
    <property type="entry name" value="Pleckstrin-homology domain (PH domain)/Phosphotyrosine-binding domain (PTB)"/>
    <property type="match status" value="1"/>
</dbReference>
<keyword evidence="7 12" id="KW-0547">Nucleotide-binding</keyword>
<feature type="domain" description="Ig-like" evidence="17">
    <location>
        <begin position="1264"/>
        <end position="1349"/>
    </location>
</feature>
<dbReference type="SUPFAM" id="SSF48726">
    <property type="entry name" value="Immunoglobulin"/>
    <property type="match status" value="38"/>
</dbReference>
<feature type="compositionally biased region" description="Basic and acidic residues" evidence="13">
    <location>
        <begin position="5060"/>
        <end position="5071"/>
    </location>
</feature>
<feature type="domain" description="Protein kinase" evidence="16">
    <location>
        <begin position="4669"/>
        <end position="4922"/>
    </location>
</feature>
<feature type="region of interest" description="Disordered" evidence="13">
    <location>
        <begin position="5031"/>
        <end position="5123"/>
    </location>
</feature>
<dbReference type="Gene3D" id="2.30.30.40">
    <property type="entry name" value="SH3 Domains"/>
    <property type="match status" value="1"/>
</dbReference>
<comment type="similarity">
    <text evidence="3">Belongs to the protein kinase superfamily. CAMK Ser/Thr protein kinase family.</text>
</comment>
<keyword evidence="11" id="KW-0393">Immunoglobulin domain</keyword>
<feature type="domain" description="Ig-like" evidence="17">
    <location>
        <begin position="3587"/>
        <end position="3675"/>
    </location>
</feature>
<evidence type="ECO:0000256" key="12">
    <source>
        <dbReference type="PROSITE-ProRule" id="PRU10141"/>
    </source>
</evidence>
<evidence type="ECO:0000256" key="6">
    <source>
        <dbReference type="ARBA" id="ARBA00022737"/>
    </source>
</evidence>
<evidence type="ECO:0000256" key="7">
    <source>
        <dbReference type="ARBA" id="ARBA00022741"/>
    </source>
</evidence>
<feature type="compositionally biased region" description="Acidic residues" evidence="13">
    <location>
        <begin position="5045"/>
        <end position="5059"/>
    </location>
</feature>
<dbReference type="InterPro" id="IPR036116">
    <property type="entry name" value="FN3_sf"/>
</dbReference>
<dbReference type="SMART" id="SM00406">
    <property type="entry name" value="IGv"/>
    <property type="match status" value="13"/>
</dbReference>
<feature type="domain" description="Ig-like" evidence="17">
    <location>
        <begin position="1187"/>
        <end position="1261"/>
    </location>
</feature>
<feature type="domain" description="Ig-like" evidence="17">
    <location>
        <begin position="1535"/>
        <end position="1619"/>
    </location>
</feature>
<feature type="domain" description="Ig-like" evidence="17">
    <location>
        <begin position="2427"/>
        <end position="2511"/>
    </location>
</feature>
<dbReference type="SMART" id="SM00325">
    <property type="entry name" value="RhoGEF"/>
    <property type="match status" value="1"/>
</dbReference>
<feature type="domain" description="Ig-like" evidence="17">
    <location>
        <begin position="550"/>
        <end position="634"/>
    </location>
</feature>
<feature type="domain" description="Ig-like" evidence="17">
    <location>
        <begin position="4268"/>
        <end position="4360"/>
    </location>
</feature>
<feature type="compositionally biased region" description="Polar residues" evidence="13">
    <location>
        <begin position="5384"/>
        <end position="5396"/>
    </location>
</feature>
<evidence type="ECO:0000256" key="5">
    <source>
        <dbReference type="ARBA" id="ARBA00022553"/>
    </source>
</evidence>
<proteinExistence type="inferred from homology"/>
<evidence type="ECO:0000313" key="20">
    <source>
        <dbReference type="RefSeq" id="XP_005746831.1"/>
    </source>
</evidence>
<feature type="domain" description="Ig-like" evidence="17">
    <location>
        <begin position="2069"/>
        <end position="2153"/>
    </location>
</feature>
<dbReference type="FunFam" id="2.60.40.10:FF:000425">
    <property type="entry name" value="Myosin light chain kinase"/>
    <property type="match status" value="2"/>
</dbReference>
<dbReference type="FunFam" id="2.60.40.10:FF:000228">
    <property type="entry name" value="obscurin isoform X4"/>
    <property type="match status" value="4"/>
</dbReference>
<dbReference type="InterPro" id="IPR036179">
    <property type="entry name" value="Ig-like_dom_sf"/>
</dbReference>
<feature type="domain" description="Ig-like" evidence="17">
    <location>
        <begin position="819"/>
        <end position="902"/>
    </location>
</feature>
<dbReference type="Gene3D" id="1.20.900.10">
    <property type="entry name" value="Dbl homology (DH) domain"/>
    <property type="match status" value="1"/>
</dbReference>
<feature type="region of interest" description="Disordered" evidence="13">
    <location>
        <begin position="4976"/>
        <end position="5000"/>
    </location>
</feature>
<feature type="domain" description="Ig-like" evidence="17">
    <location>
        <begin position="1802"/>
        <end position="1886"/>
    </location>
</feature>
<sequence length="5990" mass="668759">MGDNKPGGIVAAAKNRLQVVKGLDDAEVSECESCSFEVSLNLAYIEGVWMRDGTQLKSKPNCRISTHGKKHSLLLNRVALGDAGLFSFQANGIQTSGRLTVRARDIHIVKELEDVDTVERQPVTFVCEVSQMDVDGRWYRDDCRIRPGDSIKIRHQGETHSLSFKSVRPEHAGEIRFTAERVSSCATLTVQELPVQIVRPLRVKIAMYRHRGLLECQVSRPNAEVRWYKNRKELLPSKKYQLISQDIYRQLAINDVCSSDEDTYTCDAQDDKTSCQLLVEEQAITIVRGMKSVEVMEPEPARFQVETNLKSGRPPKWTLNGEVMEPCAAVDIDREATLHSLCFTSTESSMSGPVVFVAGKSRSTAQLTVKERPLQVVHHLDDVEAKESSSVTLSCEFAPSPRVVRWFKGRTALKSSNKYSMKREGKRAGLTIHGLTGMDAGQYHCLAGGSQSSAHVKVEVRTLKLIKHLEPVEIEENGVATFSCELNYVVANVEWLLNNVRLYSNAINKIHHMGTMHSLTIKKLRPQESRVTFKAGLLTETTTLKVKECPAVFLRPLEDAVGEEQGELCLQCEISKETASPAWKKDGVVLTADDKHELLQFGKSMALIIHSLSKDDAGQYTCDLGTSQTKAKVTVHDLHITIVQRLKTTAVLEGDACTFECLLSHDLDDKPSWTINGQLMATNSRIQLTNSGRMYTMTVRDALLTDAGDVVFTIKDLTCRTMLFVQEKPVHIFRDLLNVKAVPGEDAELSCEITKPEVTIRWLKNGRLIKESPKYEMSVEKHLARLVIKSTTIRDSGEYCCEAEGVASRAKLEIRELQHTFARELKDTRAEERGKVTLECETRQPAKRVTWLKGLIELRPGRKYVIRQKGVVLSLAITSLEKSDTDIYICDVGTMQSRAQLTVQGQKVVILDELEDVECLEGDTVTFRCRISPSDYAGAKWYLDETLLYTNELNEIQVLSGGFHTLTFKQLARKDTGTISFAAGDKRSYASLLVRERRPTICKSLEDCEAIEGGGLILSCVTSKPCHILWYKDGCLMWNSSRYFTSRLGCEARLTIREVCKTDAGVYECSAGSVTTRAAVAVKAIPAEFIHHLKHVEAKEGEAVTLTCEYSLPGVHVHWKKGFESIRPGDKYVMKQRKTINSLTIKALKPEDAGQYSCQCRDHHTTASLKVHAVPITFIQQLKNMQAEEGSSVILRCEISKPGIPVEWRKEDEVLKNSVKYQIRKRETTRELLIWKPVPEDGGVYSCVCADQMTSATVRITALPVTFKQKLRNVLIEEGNTATLRCELSKPGQSVEWRKGGDEPIRNGEKCHVRQRDMLVELRIFDATPEDSSIYTCICGNVETTATLTVNALPIVFKQKLKNVQVEEGHNITLCCEISKPGVPVEWRLGGDLLEHGDKHQIKQRGSVLELSIRDAVPEDSGVYTCVCREQRTKSTVKVIAIPATFKVSLKSQVAEEGSSVTLQCELSKKAVPIQWQKQGQLLSEEGSRGKYRTELEGKTAKLTVLNIQPEDAGKYSCITGDEKTTAEVKVKPLPVTFKREIRSLVVKEGDSGVFCCELSKPGAAVSWRKGRVVLKPGEKYEMKQDGRVTKLVINHVEDSDAGKYTCKTKDSQSTAELTVVELPPSFKILLANQEVTEGSGVVLRCELTKPASAVEWRRGGELLKNGDKYQMRKKDLQVEMKVEDLCVEDSGDYTCICGEQRTTAEIRVNERPIKFLQDLKNIQVQEGGVVTLCCELSQPGVPVQWTKGDTVLSNGDKYQIKQSGCIHELHIRKSLPEDSGTYSCTCDEIKSTATTIVTAIPVTFKQKLKNQEAVEEGCVTLRCELSKAGVPVEWRKDAQLVKEGEKIQTKQEGRVAEMLIRNVTLADSGEYSCSVGTVVTSADIKVRALPVTFTKEVENLEVREGDGGVFCCELSKPGAPVDWRKGRVILKPGYKYEMKQEGRVTKLIINNVEESDAGKYTCKTTDSQSTAELTVRAPPVTFKTKLRNQQVEEENSLTLSCELSKPGLAVEWRKGEELLRNNFKHQMKNRNSVMELTIKNAQLEDSGLYSCFYGDVKTTANVTITPIPLTFKMGLKNQEAPEGGNVSLRCELSRAGVPVQWWKGEDQLYHGGRYQMTLKGKVAEMTIRNIQPEDVGEYSCAFGEQKTTAEVNVRAAASVFFEKELESQTVVEGKSVLFSCEVSSPNVPVTWKKGNTVVEEGERCIVTKKGPSHTLQIKKLHLEDAGEFSCITRGKKTTAKLIVRERVRIVTELQDKTVTAGEDAVFVCELSHADVSEGVWWLGNSPLQKNEMNQMTCRGRQHRLVLTMTTPEETGTVAFVVGEERTSARLLVVPKPKVLLEEKPKDTVVMEGETATLSCTTSDLTTLVTWKRNHVPLRNGDKYEMRKDGKVNLLLIRDVDPLDTGVYSCDTGDMQSTAKLAVTELPPFFQEELQSVEAEEGASATLYCELSKLGVPVQWKKNSLPLRASRKYEMRQDGCFLQLHIKELKLEDSGSYSCQAGGAETSATVSVKELPPFFKKELRSVEADEGGTASLYCELSRPGVSVLWKKNRLPLRASRKYEIRQEGCSLQLHIKELKPEDSGSYICQAGSAETSANVSVEELAPFFQKELQNMKAEEGSTASLCCELSKPGISVQWRKNKLPLRASRKYEMKQDGCLLQLHVKELKPEDSGCYSCQAGTAETTAKVSVTERPPVFKQDLKDVAAEEGGTALLHCEVSKPGLSVQWQKNKLPLRASRKYEMKQDGCLLQLHIKELKPEDSGCYSCRAGAAETAAALTVKELPPFFKRELQNVEAEEESTALLHCEVSKPGVSVQWKKNNTPLRANRKYEMKQDGCLLQLHIKDLKPEDGGSYTCKAGGAETSGTVTVKELPPFFKRGLHSMEVEEGRVASLSCELSQPGVMVQWKKNGLLVRPNAKYEMKQEGCFMQLLIKELKVEDSGSYTCQAGKAETSATVTVKELTPFFNKELESIEAEAGGTASLYCELSKPSVSIQWRKNKLPLRASRKYEMKQDGCFLQLIINELKPEDSGNYSCQAGSIETTAMVQVKGQQPTPAEAQPPTIMPQAKETTPAQEPQRPVVPEGKPAPPEPKKRARKASIANSEKDTELVFDLRPSALKHDDKVQKDTQPARAVEKGTDGAQNAAHGQINKVKDREVNKKADKPVRLQETTDYRVDGEVEEPARHLEKETDALPEMKQTRRHTEELAKADHEEVQSDRALDKTCFAQRKQKEKKRGTENSSEQLEIHLAKTSGVEEKQKHPAAEVGTISQDDKSPVKPLQGLISKESMKDQNMTSLENEGELDKTEGEPLKPPTRSKGKLTDGKPPIKYLLKDGEEIFPTILKMTQIDSEEDSKQRGRLNKQVSKESERGTKPEKEPTEQPERPVEKEDAFTHPKPPVRTKSKVKGAEKQVSRDTETDREEQEPTTAVVKVQDQPMKQLLKPLKQAEEKPACERNQSATEETEQPANPPLKQPVQPMRKEPEMDQDVRLAVKPTRREEEQQTQVAEDIPLLYISEDETFSEALTEIPAAHRDVQPHEPFVEIALQTTEPLKESPPEIDISTEDEPQMQEAAVKIQAAFKGFKTRKDMRPVFKEVFKNQTADLHGTLTLMCVVEGKPSAVRWLRNGQQICNDQRCRITTTDDGECTLVIKNLLNSDRGIYTCEAVNKFGVTSYNGNITVVQTPQPAPVAQKPVHPPLAAITPLQLAPTKPAAPPKDQNENLPQSQAQVPTSAEDYAESMNVSLWEAYTLTEHAPQQTPQERRRSSVMAASSMSSPSDYDTAPDMMEPVEMSTITPREEPKPTEQAAPKDDNEETTQPPKTLLKIKGAHDSKMRTPSPKHRAHTPLDSTVSGSESEGEEDRRETSEIYVARAHCSPNSGSKESFILKEGQFVEVLDSVHPDRWLVRTKPTKTNPAQQGWLCPAYLEKKRKETFPQLRARQEDLDGIGCTGEEYRRGLSQLIQGLIDGEEEFVREMKMFISQQLNFLDSSYRIPVNVLNQKELIFRNIKDIVLLHERCVLPGLRECATDDDVAMHLIKHREDFEKYLHYMVGQAQAEACIADKAIQQFFKELPEAGKLDGAVMDVLTFLQQPVERIQTYQALLKELIKNKAKSGQSCYLLEDAFSLVSCLPWRSDNLHKVSLIENYPAPLIALGEPVRQGSFTVLEETPEIKTTSRGHQRQVFLFRECIVLCKLKKDTSMNRDTYTFKNKMKLNDVEIKETVGGDERSWGLWHEHRGSIRRYTLQGSSTLLKLSWLKDLKELQQRSSLPTNSPPVFDSLLSDCTSKMGQTIKLTCKVSGSPKPEISWLKDGLPLEDDPRHIITADRSGSCSLILDSLTAEDSGEYACYATSFMGRAGTLAKVVVQAPPRFVSRLESACLIEGEDIQFSCSTFTTPLPRIRWLKDGKELTDQQKYLIMNDARSGILSLTVVRATEADIGQYECELWNELGGVKCKAGLCPAYVPPTDRENDQSQDLPPKDPDSEGWSAAFVKKWLQADFNPTSIARMLFPPESPEHAEGGAEVSLYAPTSADPAAQQPMCYLEEEEEIYISEQIQEIADAPPSIQIPIEDLFVEPGHPSTFTAIITGRPAPKIKWYKDEEELAANENVRMGQHGARCSLTIVCTEGEDSGMYACFAHNNSGYASCQAELTVEEGLLEFQEREVELGKRRKLFSVYDVHDEIGRGTFGVVKRVVHRRTAEVFAAKFLPLRSSTRTRAFQERDLLSRLAHPRVACLLDFFCTRRTLVLITEICCSHGLLDHLLLKGSVSEKEIQSFIQQILEGVGHIHSMNILHLDIKPENILMVYPPRDEIKICDFGFCQEIDTSRHQYSMFGTPEFVAPEIVHQEPVTVATDIWAVGVVAFLCLVCRCPFVGETDRATLLRVGEGTLNWAAPDVMYRSPEAKNFLHTLLQPDPEKRPSAFECLGHDWIQDEHAGEDTDEINTRSLKAFISKRKWQRSLTCIGSVLTLRPIPELLDAPLRETAVTVPREPQEHSSTSPSSGSSSEYDEADSWDFFQHCSQTEEEEETEEDYDPLMERAQIPDPFPSFHRDGEEEGDLTLGEEEDGEIVGRRTVLERSMSRQSVASSEVSCQRTPQRERRSSKDSSPSLYLSDGDEGSGSDGGRIPRGSVIRSTFYSNSHQLSPLSARHMTLRDKFQAKKQERGRKPLRRSFSGRLNEPLIEYVEDEMETSRGQRRASVQTAIQKSCSFDSGVGFAHANAPPHRRSRSLDEYSRRSPTSPKRANAGEEEGSQSLKEDFTDDEVAGTNLLTIPNSQRAKRRGSVTPVQVRQAFRGASVPSSLDQAQTEGDDFAGSQGSLAESFILEHGGSESSSRLGSSEELSHGRLRGRYRSGDGDGYDDQGERLVAPSPRSFQEVKPRSSFPRAPPRNRTRSNPNLSTNSRGQLGTPLMPSPSPSLSSLQAPERPPRARDKKEGHGLQRHASAPALEARPPTGRSPKLGLLNIFRRQSWTGHSYSHLEDTELGPTLGEIMKPDTPTMSLRKRMRASASSLTKLFSRSSSKEDVSKGGPIVKGSAPAPPERRRSSSLESPKRRSSKLLPSFKIPAFKKKDLPVRPSKAEVLQLDGGGVLLAWRPVRSSDPVTYCVQYCTDGAEWTVLSEDVADSCYVVEDLPRGASYVFRVGRVTKTGAGPLSDASAPVVMATDPEEIHIPLIQAESLGSKVIGSEQAAHKNYNFLSEINRGRFSVVTLCRNAETSQVFAAKITPYQAEQRQLVLREYQLLRRLHHPHLVQLHCAFITSGYLVLVEELCPGKELLYSLAARDLYTETQVAELLVQILSAVDYLHGRRVVHLDLKSDNMLVDDCNHLKVVDFGSAQSFTPGQPLNIEHIQGFSDSRVYIILPKAPEILEGQGVGPETDIWAVGVLSFIMLSADSPFHAEHSWDHDRNIRKGKIQFGRCYPGLSEGALNFMKSSLNNKSWGRPTAAESLQNPWLRAHRAPHKARHSKVCFSTDKLKAYLKQKEEKRDQVRTKLQGPSFCQ</sequence>
<feature type="region of interest" description="Disordered" evidence="13">
    <location>
        <begin position="3747"/>
        <end position="3861"/>
    </location>
</feature>
<dbReference type="InterPro" id="IPR055251">
    <property type="entry name" value="SOS1_NGEF_PH"/>
</dbReference>
<dbReference type="CDD" id="cd00063">
    <property type="entry name" value="FN3"/>
    <property type="match status" value="1"/>
</dbReference>
<feature type="domain" description="Ig-like" evidence="17">
    <location>
        <begin position="2158"/>
        <end position="2243"/>
    </location>
</feature>
<evidence type="ECO:0000259" key="16">
    <source>
        <dbReference type="PROSITE" id="PS50011"/>
    </source>
</evidence>
<keyword evidence="10" id="KW-0539">Nucleus</keyword>
<dbReference type="SMART" id="SM00409">
    <property type="entry name" value="IG"/>
    <property type="match status" value="37"/>
</dbReference>
<feature type="compositionally biased region" description="Low complexity" evidence="13">
    <location>
        <begin position="3762"/>
        <end position="3773"/>
    </location>
</feature>
<keyword evidence="4" id="KW-0963">Cytoplasm</keyword>
<feature type="compositionally biased region" description="Basic and acidic residues" evidence="13">
    <location>
        <begin position="3242"/>
        <end position="3260"/>
    </location>
</feature>
<keyword evidence="9" id="KW-1015">Disulfide bond</keyword>
<keyword evidence="5" id="KW-0597">Phosphoprotein</keyword>
<comment type="subcellular location">
    <subcellularLocation>
        <location evidence="2">Cytoplasm</location>
    </subcellularLocation>
    <subcellularLocation>
        <location evidence="1">Nucleus</location>
    </subcellularLocation>
</comment>
<feature type="domain" description="PH" evidence="14">
    <location>
        <begin position="4150"/>
        <end position="4259"/>
    </location>
</feature>
<feature type="compositionally biased region" description="Polar residues" evidence="13">
    <location>
        <begin position="5289"/>
        <end position="5298"/>
    </location>
</feature>
<feature type="region of interest" description="Disordered" evidence="13">
    <location>
        <begin position="3045"/>
        <end position="3483"/>
    </location>
</feature>
<dbReference type="RefSeq" id="XP_005746832.1">
    <property type="nucleotide sequence ID" value="XM_005746775.1"/>
</dbReference>
<feature type="domain" description="Ig-like" evidence="17">
    <location>
        <begin position="4363"/>
        <end position="4439"/>
    </location>
</feature>
<dbReference type="InterPro" id="IPR013106">
    <property type="entry name" value="Ig_V-set"/>
</dbReference>
<dbReference type="GO" id="GO:0005737">
    <property type="term" value="C:cytoplasm"/>
    <property type="evidence" value="ECO:0007669"/>
    <property type="project" value="UniProtKB-SubCell"/>
</dbReference>
<feature type="binding site" evidence="12">
    <location>
        <position position="4698"/>
    </location>
    <ligand>
        <name>ATP</name>
        <dbReference type="ChEBI" id="CHEBI:30616"/>
    </ligand>
</feature>
<dbReference type="InterPro" id="IPR001849">
    <property type="entry name" value="PH_domain"/>
</dbReference>
<feature type="domain" description="Protein kinase" evidence="16">
    <location>
        <begin position="5685"/>
        <end position="5944"/>
    </location>
</feature>
<feature type="domain" description="Ig-like" evidence="17">
    <location>
        <begin position="4556"/>
        <end position="4644"/>
    </location>
</feature>
<dbReference type="SMART" id="SM00408">
    <property type="entry name" value="IGc2"/>
    <property type="match status" value="32"/>
</dbReference>
<dbReference type="SMART" id="SM00220">
    <property type="entry name" value="S_TKc"/>
    <property type="match status" value="2"/>
</dbReference>
<evidence type="ECO:0000313" key="21">
    <source>
        <dbReference type="RefSeq" id="XP_005746832.1"/>
    </source>
</evidence>
<gene>
    <name evidence="20 21" type="primary">LOC102212669</name>
</gene>
<dbReference type="Gene3D" id="2.60.40.10">
    <property type="entry name" value="Immunoglobulins"/>
    <property type="match status" value="39"/>
</dbReference>
<feature type="compositionally biased region" description="Low complexity" evidence="13">
    <location>
        <begin position="3049"/>
        <end position="3059"/>
    </location>
</feature>
<dbReference type="InterPro" id="IPR052385">
    <property type="entry name" value="Obscurin/Obscurin-like_Reg"/>
</dbReference>
<feature type="domain" description="Ig-like" evidence="17">
    <location>
        <begin position="2516"/>
        <end position="2600"/>
    </location>
</feature>
<dbReference type="RefSeq" id="XP_005746831.1">
    <property type="nucleotide sequence ID" value="XM_005746774.1"/>
</dbReference>
<dbReference type="Pfam" id="PF00621">
    <property type="entry name" value="RhoGEF"/>
    <property type="match status" value="1"/>
</dbReference>
<feature type="domain" description="Ig-like" evidence="17">
    <location>
        <begin position="373"/>
        <end position="461"/>
    </location>
</feature>
<feature type="domain" description="Ig-like" evidence="17">
    <location>
        <begin position="2783"/>
        <end position="2867"/>
    </location>
</feature>
<dbReference type="InterPro" id="IPR013098">
    <property type="entry name" value="Ig_I-set"/>
</dbReference>
<feature type="domain" description="Ig-like" evidence="17">
    <location>
        <begin position="1086"/>
        <end position="1177"/>
    </location>
</feature>
<feature type="domain" description="Ig-like" evidence="17">
    <location>
        <begin position="2872"/>
        <end position="2956"/>
    </location>
</feature>
<feature type="domain" description="Ig-like" evidence="17">
    <location>
        <begin position="1354"/>
        <end position="1438"/>
    </location>
</feature>
<dbReference type="GO" id="GO:0005634">
    <property type="term" value="C:nucleus"/>
    <property type="evidence" value="ECO:0007669"/>
    <property type="project" value="UniProtKB-SubCell"/>
</dbReference>
<name>A0A9Y3RUJ9_9CICH</name>
<keyword evidence="6" id="KW-0677">Repeat</keyword>
<dbReference type="PANTHER" id="PTHR35971">
    <property type="entry name" value="SI:DKEY-31G6.6"/>
    <property type="match status" value="1"/>
</dbReference>
<dbReference type="InterPro" id="IPR003961">
    <property type="entry name" value="FN3_dom"/>
</dbReference>
<dbReference type="InterPro" id="IPR035899">
    <property type="entry name" value="DBL_dom_sf"/>
</dbReference>
<dbReference type="SMART" id="SM00233">
    <property type="entry name" value="PH"/>
    <property type="match status" value="1"/>
</dbReference>
<keyword evidence="8 12" id="KW-0067">ATP-binding</keyword>
<dbReference type="InterPro" id="IPR007110">
    <property type="entry name" value="Ig-like_dom"/>
</dbReference>
<dbReference type="InterPro" id="IPR000048">
    <property type="entry name" value="IQ_motif_EF-hand-BS"/>
</dbReference>
<feature type="compositionally biased region" description="Low complexity" evidence="13">
    <location>
        <begin position="5316"/>
        <end position="5331"/>
    </location>
</feature>
<dbReference type="FunFam" id="2.60.40.10:FF:000214">
    <property type="entry name" value="titin isoform X1"/>
    <property type="match status" value="1"/>
</dbReference>
<feature type="domain" description="Ig-like" evidence="17">
    <location>
        <begin position="1625"/>
        <end position="1708"/>
    </location>
</feature>
<feature type="region of interest" description="Disordered" evidence="13">
    <location>
        <begin position="5206"/>
        <end position="5452"/>
    </location>
</feature>
<dbReference type="PROSITE" id="PS50835">
    <property type="entry name" value="IG_LIKE"/>
    <property type="match status" value="31"/>
</dbReference>
<feature type="domain" description="Ig-like" evidence="17">
    <location>
        <begin position="2337"/>
        <end position="2422"/>
    </location>
</feature>
<feature type="domain" description="Ig-like" evidence="17">
    <location>
        <begin position="194"/>
        <end position="285"/>
    </location>
</feature>
<dbReference type="InterPro" id="IPR003599">
    <property type="entry name" value="Ig_sub"/>
</dbReference>
<dbReference type="FunFam" id="2.60.40.10:FF:000421">
    <property type="entry name" value="LOW QUALITY PROTEIN: obscurin"/>
    <property type="match status" value="1"/>
</dbReference>
<dbReference type="InterPro" id="IPR000719">
    <property type="entry name" value="Prot_kinase_dom"/>
</dbReference>
<feature type="domain" description="Ig-like" evidence="17">
    <location>
        <begin position="2694"/>
        <end position="2778"/>
    </location>
</feature>
<dbReference type="CDD" id="cd23767">
    <property type="entry name" value="IQCD"/>
    <property type="match status" value="1"/>
</dbReference>
<dbReference type="FunFam" id="2.60.40.10:FF:000032">
    <property type="entry name" value="palladin isoform X1"/>
    <property type="match status" value="2"/>
</dbReference>
<feature type="compositionally biased region" description="Polar residues" evidence="13">
    <location>
        <begin position="5072"/>
        <end position="5086"/>
    </location>
</feature>